<evidence type="ECO:0000313" key="2">
    <source>
        <dbReference type="EMBL" id="ACJ26885.1"/>
    </source>
</evidence>
<sequence length="391" mass="43946">MELYKTLEQAGLDPVKVALSSVGQLYAMSEDNLLSFKHSLVVESFKFHYQANEFFRHACDSRGILPSKILTADDLIKIPLIPIHLFKANDNHKLLSKGLNSIELEMRSTGTSGIPSVSRRCSDTVDNAILGIYAMYREFLKLSKGAGLYLCPSTEEIPEMGMIKALNLLAGLLDTHKFMVKNETFAPEDAIEQLKSWGGTFDRHIIGPPFLINRFIRYLKATNTRLKLDKNTFVITLGGWKRFSGDMLSRAEFNQECIEYLGVREEQIRDVYALVESNVIAIDDENGVKHVSPFVHFSVRDPKNLESEVEPGEIGQLAILDPLSRSTPGFILTEDLIRLLPKKDGAGRSGQRMQYVMRLPESKEFGCCAVNLDKRLDDLELQQQTACPIVS</sequence>
<dbReference type="KEGG" id="swp:swp_0037"/>
<proteinExistence type="predicted"/>
<reference evidence="2 3" key="1">
    <citation type="journal article" date="2008" name="PLoS ONE">
        <title>Environmental adaptation: genomic analysis of the piezotolerant and psychrotolerant deep-sea iron reducing bacterium Shewanella piezotolerans WP3.</title>
        <authorList>
            <person name="Wang F."/>
            <person name="Wang J."/>
            <person name="Jian H."/>
            <person name="Zhang B."/>
            <person name="Li S."/>
            <person name="Wang F."/>
            <person name="Zeng X."/>
            <person name="Gao L."/>
            <person name="Bartlett D.H."/>
            <person name="Yu J."/>
            <person name="Hu S."/>
            <person name="Xiao X."/>
        </authorList>
    </citation>
    <scope>NUCLEOTIDE SEQUENCE [LARGE SCALE GENOMIC DNA]</scope>
    <source>
        <strain evidence="3">WP3 / JCM 13877</strain>
    </source>
</reference>
<evidence type="ECO:0000259" key="1">
    <source>
        <dbReference type="Pfam" id="PF04443"/>
    </source>
</evidence>
<dbReference type="RefSeq" id="WP_020910269.1">
    <property type="nucleotide sequence ID" value="NC_011566.1"/>
</dbReference>
<gene>
    <name evidence="2" type="ordered locus">swp_0037</name>
</gene>
<feature type="domain" description="Acyl-protein synthetase LuxE" evidence="1">
    <location>
        <begin position="26"/>
        <end position="370"/>
    </location>
</feature>
<dbReference type="HOGENOM" id="CLU_051326_1_0_6"/>
<dbReference type="OrthoDB" id="3597198at2"/>
<dbReference type="InterPro" id="IPR007534">
    <property type="entry name" value="LuxE"/>
</dbReference>
<keyword evidence="3" id="KW-1185">Reference proteome</keyword>
<dbReference type="AlphaFoldDB" id="B8CH93"/>
<dbReference type="EMBL" id="CP000472">
    <property type="protein sequence ID" value="ACJ26885.1"/>
    <property type="molecule type" value="Genomic_DNA"/>
</dbReference>
<dbReference type="STRING" id="225849.swp_0037"/>
<accession>B8CH93</accession>
<dbReference type="eggNOG" id="COG1541">
    <property type="taxonomic scope" value="Bacteria"/>
</dbReference>
<dbReference type="Pfam" id="PF04443">
    <property type="entry name" value="LuxE"/>
    <property type="match status" value="1"/>
</dbReference>
<dbReference type="GO" id="GO:0008218">
    <property type="term" value="P:bioluminescence"/>
    <property type="evidence" value="ECO:0007669"/>
    <property type="project" value="InterPro"/>
</dbReference>
<dbReference type="Gene3D" id="3.40.50.12780">
    <property type="entry name" value="N-terminal domain of ligase-like"/>
    <property type="match status" value="1"/>
</dbReference>
<protein>
    <recommendedName>
        <fullName evidence="1">Acyl-protein synthetase LuxE domain-containing protein</fullName>
    </recommendedName>
</protein>
<name>B8CH93_SHEPW</name>
<dbReference type="GO" id="GO:0047474">
    <property type="term" value="F:long-chain fatty acid--protein ligase activity"/>
    <property type="evidence" value="ECO:0007669"/>
    <property type="project" value="InterPro"/>
</dbReference>
<dbReference type="InterPro" id="IPR042099">
    <property type="entry name" value="ANL_N_sf"/>
</dbReference>
<dbReference type="Proteomes" id="UP000000753">
    <property type="component" value="Chromosome"/>
</dbReference>
<evidence type="ECO:0000313" key="3">
    <source>
        <dbReference type="Proteomes" id="UP000000753"/>
    </source>
</evidence>
<organism evidence="2 3">
    <name type="scientific">Shewanella piezotolerans (strain WP3 / JCM 13877)</name>
    <dbReference type="NCBI Taxonomy" id="225849"/>
    <lineage>
        <taxon>Bacteria</taxon>
        <taxon>Pseudomonadati</taxon>
        <taxon>Pseudomonadota</taxon>
        <taxon>Gammaproteobacteria</taxon>
        <taxon>Alteromonadales</taxon>
        <taxon>Shewanellaceae</taxon>
        <taxon>Shewanella</taxon>
    </lineage>
</organism>